<gene>
    <name evidence="1" type="ORF">EVAR_20729_1</name>
</gene>
<dbReference type="Proteomes" id="UP000299102">
    <property type="component" value="Unassembled WGS sequence"/>
</dbReference>
<name>A0A4C1V9H8_EUMVA</name>
<dbReference type="AlphaFoldDB" id="A0A4C1V9H8"/>
<sequence>MAVAVALEGHVLTAALKETSGLPSSADIYDNYLIPLPHSFLHQISYSYPRNANALVTPPEPRVSMGCDDHLHFSGSHAHLLLDNGLKKN</sequence>
<dbReference type="EMBL" id="BGZK01000302">
    <property type="protein sequence ID" value="GBP35356.1"/>
    <property type="molecule type" value="Genomic_DNA"/>
</dbReference>
<accession>A0A4C1V9H8</accession>
<evidence type="ECO:0000313" key="2">
    <source>
        <dbReference type="Proteomes" id="UP000299102"/>
    </source>
</evidence>
<evidence type="ECO:0000313" key="1">
    <source>
        <dbReference type="EMBL" id="GBP35356.1"/>
    </source>
</evidence>
<organism evidence="1 2">
    <name type="scientific">Eumeta variegata</name>
    <name type="common">Bagworm moth</name>
    <name type="synonym">Eumeta japonica</name>
    <dbReference type="NCBI Taxonomy" id="151549"/>
    <lineage>
        <taxon>Eukaryota</taxon>
        <taxon>Metazoa</taxon>
        <taxon>Ecdysozoa</taxon>
        <taxon>Arthropoda</taxon>
        <taxon>Hexapoda</taxon>
        <taxon>Insecta</taxon>
        <taxon>Pterygota</taxon>
        <taxon>Neoptera</taxon>
        <taxon>Endopterygota</taxon>
        <taxon>Lepidoptera</taxon>
        <taxon>Glossata</taxon>
        <taxon>Ditrysia</taxon>
        <taxon>Tineoidea</taxon>
        <taxon>Psychidae</taxon>
        <taxon>Oiketicinae</taxon>
        <taxon>Eumeta</taxon>
    </lineage>
</organism>
<reference evidence="1 2" key="1">
    <citation type="journal article" date="2019" name="Commun. Biol.">
        <title>The bagworm genome reveals a unique fibroin gene that provides high tensile strength.</title>
        <authorList>
            <person name="Kono N."/>
            <person name="Nakamura H."/>
            <person name="Ohtoshi R."/>
            <person name="Tomita M."/>
            <person name="Numata K."/>
            <person name="Arakawa K."/>
        </authorList>
    </citation>
    <scope>NUCLEOTIDE SEQUENCE [LARGE SCALE GENOMIC DNA]</scope>
</reference>
<keyword evidence="2" id="KW-1185">Reference proteome</keyword>
<protein>
    <submittedName>
        <fullName evidence="1">Uncharacterized protein</fullName>
    </submittedName>
</protein>
<proteinExistence type="predicted"/>
<comment type="caution">
    <text evidence="1">The sequence shown here is derived from an EMBL/GenBank/DDBJ whole genome shotgun (WGS) entry which is preliminary data.</text>
</comment>